<protein>
    <submittedName>
        <fullName evidence="4">NADPH-quinone reductase (Modulator of drug activity B)</fullName>
    </submittedName>
</protein>
<dbReference type="InterPro" id="IPR051545">
    <property type="entry name" value="NAD(P)H_dehydrogenase_qn"/>
</dbReference>
<evidence type="ECO:0000256" key="1">
    <source>
        <dbReference type="ARBA" id="ARBA00006252"/>
    </source>
</evidence>
<proteinExistence type="inferred from homology"/>
<dbReference type="PANTHER" id="PTHR10204:SF34">
    <property type="entry name" value="NAD(P)H DEHYDROGENASE [QUINONE] 1 ISOFORM 1"/>
    <property type="match status" value="1"/>
</dbReference>
<dbReference type="SUPFAM" id="SSF52218">
    <property type="entry name" value="Flavoproteins"/>
    <property type="match status" value="1"/>
</dbReference>
<dbReference type="InterPro" id="IPR003680">
    <property type="entry name" value="Flavodoxin_fold"/>
</dbReference>
<gene>
    <name evidence="4" type="ORF">BECKFW1821A_GA0114235_101928</name>
</gene>
<dbReference type="GO" id="GO:0003955">
    <property type="term" value="F:NAD(P)H dehydrogenase (quinone) activity"/>
    <property type="evidence" value="ECO:0007669"/>
    <property type="project" value="TreeGrafter"/>
</dbReference>
<dbReference type="EMBL" id="CAADEW010000019">
    <property type="protein sequence ID" value="VFJ48253.1"/>
    <property type="molecule type" value="Genomic_DNA"/>
</dbReference>
<dbReference type="Pfam" id="PF02525">
    <property type="entry name" value="Flavodoxin_2"/>
    <property type="match status" value="1"/>
</dbReference>
<dbReference type="AlphaFoldDB" id="A0A450S8L8"/>
<sequence>MEIIVVLAHPNNKSFNHAIAGRVVSTLKENGHSVIFHDLYEEQFDPIMTTPELEREYELPPGIRPYCEEIKRADGMIFVHPNWFGQFPAILKGWVDRVFIPGVVHSVPEKDSIVTEGLLRQMTAIAIVTSHVPMEQELKEFGNPLETIWKNCIFGFCAVRDASFVFLTSVFESTSDQRVGWLAEIEELVRSKFPRAHSRI</sequence>
<feature type="domain" description="Flavodoxin-like fold" evidence="3">
    <location>
        <begin position="1"/>
        <end position="178"/>
    </location>
</feature>
<dbReference type="GO" id="GO:0005829">
    <property type="term" value="C:cytosol"/>
    <property type="evidence" value="ECO:0007669"/>
    <property type="project" value="TreeGrafter"/>
</dbReference>
<evidence type="ECO:0000256" key="2">
    <source>
        <dbReference type="ARBA" id="ARBA00023002"/>
    </source>
</evidence>
<comment type="similarity">
    <text evidence="1">Belongs to the NAD(P)H dehydrogenase (quinone) family.</text>
</comment>
<dbReference type="InterPro" id="IPR029039">
    <property type="entry name" value="Flavoprotein-like_sf"/>
</dbReference>
<dbReference type="Gene3D" id="3.40.50.360">
    <property type="match status" value="1"/>
</dbReference>
<dbReference type="PANTHER" id="PTHR10204">
    <property type="entry name" value="NAD P H OXIDOREDUCTASE-RELATED"/>
    <property type="match status" value="1"/>
</dbReference>
<organism evidence="4">
    <name type="scientific">Candidatus Kentrum sp. FW</name>
    <dbReference type="NCBI Taxonomy" id="2126338"/>
    <lineage>
        <taxon>Bacteria</taxon>
        <taxon>Pseudomonadati</taxon>
        <taxon>Pseudomonadota</taxon>
        <taxon>Gammaproteobacteria</taxon>
        <taxon>Candidatus Kentrum</taxon>
    </lineage>
</organism>
<name>A0A450S8L8_9GAMM</name>
<accession>A0A450S8L8</accession>
<evidence type="ECO:0000259" key="3">
    <source>
        <dbReference type="Pfam" id="PF02525"/>
    </source>
</evidence>
<keyword evidence="2" id="KW-0560">Oxidoreductase</keyword>
<reference evidence="4" key="1">
    <citation type="submission" date="2019-02" db="EMBL/GenBank/DDBJ databases">
        <authorList>
            <person name="Gruber-Vodicka R. H."/>
            <person name="Seah K. B. B."/>
        </authorList>
    </citation>
    <scope>NUCLEOTIDE SEQUENCE</scope>
    <source>
        <strain evidence="4">BECK_BZ15</strain>
    </source>
</reference>
<evidence type="ECO:0000313" key="4">
    <source>
        <dbReference type="EMBL" id="VFJ48253.1"/>
    </source>
</evidence>